<organism evidence="1 2">
    <name type="scientific">Anthropogastromicrobium aceti</name>
    <dbReference type="NCBI Taxonomy" id="2981768"/>
    <lineage>
        <taxon>Bacteria</taxon>
        <taxon>Bacillati</taxon>
        <taxon>Bacillota</taxon>
        <taxon>Clostridia</taxon>
        <taxon>Lachnospirales</taxon>
        <taxon>Lachnospiraceae</taxon>
        <taxon>Anthropogastromicrobium</taxon>
    </lineage>
</organism>
<sequence length="90" mass="10196">MNVATKTFGCFDLNDADTCEAVSKTSVPILIIHGDKDIRAPLSMAYRIYNSCQSKKEIYVVLGAEHTECYRTDPEKYEKTVSEFIEKNLP</sequence>
<reference evidence="1 2" key="1">
    <citation type="submission" date="2021-10" db="EMBL/GenBank/DDBJ databases">
        <title>Anaerobic single-cell dispensing facilitates the cultivation of human gut bacteria.</title>
        <authorList>
            <person name="Afrizal A."/>
        </authorList>
    </citation>
    <scope>NUCLEOTIDE SEQUENCE [LARGE SCALE GENOMIC DNA]</scope>
    <source>
        <strain evidence="1 2">CLA-AA-H224</strain>
    </source>
</reference>
<protein>
    <submittedName>
        <fullName evidence="1">Alpha/beta hydrolase</fullName>
    </submittedName>
</protein>
<dbReference type="EMBL" id="JAJEQN010000085">
    <property type="protein sequence ID" value="MCC2223161.1"/>
    <property type="molecule type" value="Genomic_DNA"/>
</dbReference>
<keyword evidence="2" id="KW-1185">Reference proteome</keyword>
<dbReference type="Gene3D" id="3.40.50.1820">
    <property type="entry name" value="alpha/beta hydrolase"/>
    <property type="match status" value="1"/>
</dbReference>
<dbReference type="Proteomes" id="UP001198200">
    <property type="component" value="Unassembled WGS sequence"/>
</dbReference>
<dbReference type="SUPFAM" id="SSF53474">
    <property type="entry name" value="alpha/beta-Hydrolases"/>
    <property type="match status" value="1"/>
</dbReference>
<proteinExistence type="predicted"/>
<evidence type="ECO:0000313" key="1">
    <source>
        <dbReference type="EMBL" id="MCC2223161.1"/>
    </source>
</evidence>
<keyword evidence="1" id="KW-0378">Hydrolase</keyword>
<comment type="caution">
    <text evidence="1">The sequence shown here is derived from an EMBL/GenBank/DDBJ whole genome shotgun (WGS) entry which is preliminary data.</text>
</comment>
<dbReference type="GO" id="GO:0016787">
    <property type="term" value="F:hydrolase activity"/>
    <property type="evidence" value="ECO:0007669"/>
    <property type="project" value="UniProtKB-KW"/>
</dbReference>
<dbReference type="InterPro" id="IPR029058">
    <property type="entry name" value="AB_hydrolase_fold"/>
</dbReference>
<gene>
    <name evidence="1" type="ORF">LKD48_16320</name>
</gene>
<accession>A0AAE3E8M9</accession>
<dbReference type="RefSeq" id="WP_308732633.1">
    <property type="nucleotide sequence ID" value="NZ_JAJEQN010000085.1"/>
</dbReference>
<name>A0AAE3E8M9_9FIRM</name>
<dbReference type="AlphaFoldDB" id="A0AAE3E8M9"/>
<evidence type="ECO:0000313" key="2">
    <source>
        <dbReference type="Proteomes" id="UP001198200"/>
    </source>
</evidence>